<evidence type="ECO:0000259" key="7">
    <source>
        <dbReference type="PROSITE" id="PS51767"/>
    </source>
</evidence>
<dbReference type="AlphaFoldDB" id="A0A7N2MM17"/>
<name>A0A7N2MM17_QUELO</name>
<dbReference type="Proteomes" id="UP000594261">
    <property type="component" value="Chromosome 10"/>
</dbReference>
<dbReference type="PROSITE" id="PS51767">
    <property type="entry name" value="PEPTIDASE_A1"/>
    <property type="match status" value="1"/>
</dbReference>
<evidence type="ECO:0000256" key="1">
    <source>
        <dbReference type="ARBA" id="ARBA00007447"/>
    </source>
</evidence>
<evidence type="ECO:0000256" key="3">
    <source>
        <dbReference type="ARBA" id="ARBA00022750"/>
    </source>
</evidence>
<dbReference type="Gene3D" id="2.40.70.10">
    <property type="entry name" value="Acid Proteases"/>
    <property type="match status" value="2"/>
</dbReference>
<dbReference type="PANTHER" id="PTHR47967:SF78">
    <property type="entry name" value="PROTEIN ASPARTIC PROTEASE IN GUARD CELL 1-LIKE"/>
    <property type="match status" value="1"/>
</dbReference>
<evidence type="ECO:0000256" key="6">
    <source>
        <dbReference type="SAM" id="SignalP"/>
    </source>
</evidence>
<organism evidence="8 9">
    <name type="scientific">Quercus lobata</name>
    <name type="common">Valley oak</name>
    <dbReference type="NCBI Taxonomy" id="97700"/>
    <lineage>
        <taxon>Eukaryota</taxon>
        <taxon>Viridiplantae</taxon>
        <taxon>Streptophyta</taxon>
        <taxon>Embryophyta</taxon>
        <taxon>Tracheophyta</taxon>
        <taxon>Spermatophyta</taxon>
        <taxon>Magnoliopsida</taxon>
        <taxon>eudicotyledons</taxon>
        <taxon>Gunneridae</taxon>
        <taxon>Pentapetalae</taxon>
        <taxon>rosids</taxon>
        <taxon>fabids</taxon>
        <taxon>Fagales</taxon>
        <taxon>Fagaceae</taxon>
        <taxon>Quercus</taxon>
    </lineage>
</organism>
<dbReference type="InterPro" id="IPR033121">
    <property type="entry name" value="PEPTIDASE_A1"/>
</dbReference>
<dbReference type="InterPro" id="IPR001969">
    <property type="entry name" value="Aspartic_peptidase_AS"/>
</dbReference>
<keyword evidence="2" id="KW-0645">Protease</keyword>
<protein>
    <recommendedName>
        <fullName evidence="7">Peptidase A1 domain-containing protein</fullName>
    </recommendedName>
</protein>
<dbReference type="SUPFAM" id="SSF50630">
    <property type="entry name" value="Acid proteases"/>
    <property type="match status" value="1"/>
</dbReference>
<dbReference type="GeneID" id="115964303"/>
<sequence>MFFLLILIIPFLHFTPNTAIPHVQPHPNTTIVAPKASRGFSVPLYHRAMLYREEFNLTKATSSNYDAQKTMFTTGLYDRLNGAYVAYLMVGDPPQRQALLLDIGSDLLWVQCQPCITCFNQTDNLEFDPKESSSYREISCNSALCNHDENYIFGCDGTIDRTSKNDCRFQILYADGSIASGKMITETLGFFSDVRTLENILVGCANNNLGHFDEETSGILGLGLGYYSLINQLKVTNFSFCLPGPDFIYGSTLDMFYTEPEKDNTITVPLLLNPLHPSHYFVGFQGISLNDQMVPIPSSYWEFSTDPESNIDGGILVDSGASVSWMPTQVYEIFSTNFVQLTNMIQEKPPYSTTFNTCFSTRSTSRSVPEVKFHFTNAYSHINNGAAVLEVFTSKQT</sequence>
<reference evidence="8" key="2">
    <citation type="submission" date="2021-01" db="UniProtKB">
        <authorList>
            <consortium name="EnsemblPlants"/>
        </authorList>
    </citation>
    <scope>IDENTIFICATION</scope>
</reference>
<dbReference type="PROSITE" id="PS00141">
    <property type="entry name" value="ASP_PROTEASE"/>
    <property type="match status" value="1"/>
</dbReference>
<dbReference type="EMBL" id="LRBV02000010">
    <property type="status" value="NOT_ANNOTATED_CDS"/>
    <property type="molecule type" value="Genomic_DNA"/>
</dbReference>
<accession>A0A7N2MM17</accession>
<keyword evidence="5" id="KW-0325">Glycoprotein</keyword>
<feature type="signal peptide" evidence="6">
    <location>
        <begin position="1"/>
        <end position="19"/>
    </location>
</feature>
<reference evidence="8 9" key="1">
    <citation type="journal article" date="2016" name="G3 (Bethesda)">
        <title>First Draft Assembly and Annotation of the Genome of a California Endemic Oak Quercus lobata Nee (Fagaceae).</title>
        <authorList>
            <person name="Sork V.L."/>
            <person name="Fitz-Gibbon S.T."/>
            <person name="Puiu D."/>
            <person name="Crepeau M."/>
            <person name="Gugger P.F."/>
            <person name="Sherman R."/>
            <person name="Stevens K."/>
            <person name="Langley C.H."/>
            <person name="Pellegrini M."/>
            <person name="Salzberg S.L."/>
        </authorList>
    </citation>
    <scope>NUCLEOTIDE SEQUENCE [LARGE SCALE GENOMIC DNA]</scope>
    <source>
        <strain evidence="8 9">cv. SW786</strain>
    </source>
</reference>
<dbReference type="RefSeq" id="XP_030939500.1">
    <property type="nucleotide sequence ID" value="XM_031083640.1"/>
</dbReference>
<keyword evidence="3" id="KW-0064">Aspartyl protease</keyword>
<dbReference type="InterPro" id="IPR034161">
    <property type="entry name" value="Pepsin-like_plant"/>
</dbReference>
<evidence type="ECO:0000256" key="4">
    <source>
        <dbReference type="ARBA" id="ARBA00022801"/>
    </source>
</evidence>
<dbReference type="PANTHER" id="PTHR47967">
    <property type="entry name" value="OS07G0603500 PROTEIN-RELATED"/>
    <property type="match status" value="1"/>
</dbReference>
<dbReference type="GO" id="GO:0006508">
    <property type="term" value="P:proteolysis"/>
    <property type="evidence" value="ECO:0007669"/>
    <property type="project" value="UniProtKB-KW"/>
</dbReference>
<dbReference type="InterPro" id="IPR021109">
    <property type="entry name" value="Peptidase_aspartic_dom_sf"/>
</dbReference>
<dbReference type="EnsemblPlants" id="QL10p008868:mrna">
    <property type="protein sequence ID" value="QL10p008868:mrna:CDS:1"/>
    <property type="gene ID" value="QL10p008868"/>
</dbReference>
<dbReference type="InterPro" id="IPR032861">
    <property type="entry name" value="TAXi_N"/>
</dbReference>
<keyword evidence="6" id="KW-0732">Signal</keyword>
<keyword evidence="4" id="KW-0378">Hydrolase</keyword>
<evidence type="ECO:0000313" key="9">
    <source>
        <dbReference type="Proteomes" id="UP000594261"/>
    </source>
</evidence>
<comment type="similarity">
    <text evidence="1">Belongs to the peptidase A1 family.</text>
</comment>
<dbReference type="OMA" id="HINNGAA"/>
<dbReference type="Pfam" id="PF14541">
    <property type="entry name" value="TAXi_C"/>
    <property type="match status" value="1"/>
</dbReference>
<keyword evidence="9" id="KW-1185">Reference proteome</keyword>
<dbReference type="InParanoid" id="A0A7N2MM17"/>
<dbReference type="OrthoDB" id="2747330at2759"/>
<evidence type="ECO:0000313" key="8">
    <source>
        <dbReference type="EnsemblPlants" id="QL10p008868:mrna:CDS:1"/>
    </source>
</evidence>
<gene>
    <name evidence="8" type="primary">LOC115964303</name>
</gene>
<proteinExistence type="inferred from homology"/>
<dbReference type="KEGG" id="qlo:115964303"/>
<dbReference type="CDD" id="cd05476">
    <property type="entry name" value="pepsin_A_like_plant"/>
    <property type="match status" value="1"/>
</dbReference>
<dbReference type="InterPro" id="IPR032799">
    <property type="entry name" value="TAXi_C"/>
</dbReference>
<dbReference type="GO" id="GO:0004190">
    <property type="term" value="F:aspartic-type endopeptidase activity"/>
    <property type="evidence" value="ECO:0007669"/>
    <property type="project" value="UniProtKB-KW"/>
</dbReference>
<evidence type="ECO:0000256" key="5">
    <source>
        <dbReference type="ARBA" id="ARBA00023180"/>
    </source>
</evidence>
<dbReference type="Gramene" id="QL10p008868:mrna">
    <property type="protein sequence ID" value="QL10p008868:mrna:CDS:1"/>
    <property type="gene ID" value="QL10p008868"/>
</dbReference>
<dbReference type="InterPro" id="IPR051708">
    <property type="entry name" value="Plant_Aspart_Prot_A1"/>
</dbReference>
<evidence type="ECO:0000256" key="2">
    <source>
        <dbReference type="ARBA" id="ARBA00022670"/>
    </source>
</evidence>
<dbReference type="Pfam" id="PF14543">
    <property type="entry name" value="TAXi_N"/>
    <property type="match status" value="1"/>
</dbReference>
<feature type="domain" description="Peptidase A1" evidence="7">
    <location>
        <begin position="84"/>
        <end position="397"/>
    </location>
</feature>
<feature type="chain" id="PRO_5029448735" description="Peptidase A1 domain-containing protein" evidence="6">
    <location>
        <begin position="20"/>
        <end position="397"/>
    </location>
</feature>